<dbReference type="InterPro" id="IPR050077">
    <property type="entry name" value="LexA_repressor"/>
</dbReference>
<dbReference type="Pfam" id="PF01381">
    <property type="entry name" value="HTH_3"/>
    <property type="match status" value="1"/>
</dbReference>
<dbReference type="InterPro" id="IPR001387">
    <property type="entry name" value="Cro/C1-type_HTH"/>
</dbReference>
<proteinExistence type="predicted"/>
<dbReference type="InterPro" id="IPR010982">
    <property type="entry name" value="Lambda_DNA-bd_dom_sf"/>
</dbReference>
<dbReference type="InterPro" id="IPR036286">
    <property type="entry name" value="LexA/Signal_pep-like_sf"/>
</dbReference>
<dbReference type="PANTHER" id="PTHR33516">
    <property type="entry name" value="LEXA REPRESSOR"/>
    <property type="match status" value="1"/>
</dbReference>
<comment type="caution">
    <text evidence="2">The sequence shown here is derived from an EMBL/GenBank/DDBJ whole genome shotgun (WGS) entry which is preliminary data.</text>
</comment>
<gene>
    <name evidence="2" type="ORF">HGG82_08085</name>
</gene>
<dbReference type="Pfam" id="PF00717">
    <property type="entry name" value="Peptidase_S24"/>
    <property type="match status" value="1"/>
</dbReference>
<dbReference type="PROSITE" id="PS50943">
    <property type="entry name" value="HTH_CROC1"/>
    <property type="match status" value="1"/>
</dbReference>
<dbReference type="Gene3D" id="2.10.109.10">
    <property type="entry name" value="Umud Fragment, subunit A"/>
    <property type="match status" value="1"/>
</dbReference>
<protein>
    <submittedName>
        <fullName evidence="2">Helix-turn-helix domain-containing protein</fullName>
    </submittedName>
</protein>
<dbReference type="SMART" id="SM00530">
    <property type="entry name" value="HTH_XRE"/>
    <property type="match status" value="1"/>
</dbReference>
<dbReference type="CDD" id="cd00093">
    <property type="entry name" value="HTH_XRE"/>
    <property type="match status" value="1"/>
</dbReference>
<dbReference type="PANTHER" id="PTHR33516:SF2">
    <property type="entry name" value="LEXA REPRESSOR-RELATED"/>
    <property type="match status" value="1"/>
</dbReference>
<dbReference type="SUPFAM" id="SSF51306">
    <property type="entry name" value="LexA/Signal peptidase"/>
    <property type="match status" value="1"/>
</dbReference>
<evidence type="ECO:0000259" key="1">
    <source>
        <dbReference type="PROSITE" id="PS50943"/>
    </source>
</evidence>
<accession>A0A847R8T2</accession>
<evidence type="ECO:0000313" key="3">
    <source>
        <dbReference type="Proteomes" id="UP000586067"/>
    </source>
</evidence>
<organism evidence="2 3">
    <name type="scientific">Marinomonas profundi</name>
    <dbReference type="NCBI Taxonomy" id="2726122"/>
    <lineage>
        <taxon>Bacteria</taxon>
        <taxon>Pseudomonadati</taxon>
        <taxon>Pseudomonadota</taxon>
        <taxon>Gammaproteobacteria</taxon>
        <taxon>Oceanospirillales</taxon>
        <taxon>Oceanospirillaceae</taxon>
        <taxon>Marinomonas</taxon>
    </lineage>
</organism>
<dbReference type="InterPro" id="IPR015927">
    <property type="entry name" value="Peptidase_S24_S26A/B/C"/>
</dbReference>
<dbReference type="EMBL" id="JABAEK010000006">
    <property type="protein sequence ID" value="NLQ17587.1"/>
    <property type="molecule type" value="Genomic_DNA"/>
</dbReference>
<dbReference type="GO" id="GO:0003677">
    <property type="term" value="F:DNA binding"/>
    <property type="evidence" value="ECO:0007669"/>
    <property type="project" value="InterPro"/>
</dbReference>
<dbReference type="RefSeq" id="WP_168824569.1">
    <property type="nucleotide sequence ID" value="NZ_CP073013.1"/>
</dbReference>
<sequence>MTPGERILRKRKEQKLSIRGLCKLLGGISPATISMWEQDRNKPNGENLNNLAKLFKTTTTWILTGKDYTANTPLTSNVAEAPAQYNTKSLPVLSQVQAGNWAEALDYRALGNDIEWEDAPSRASDNSFWLRVVGDSMTSPIGLSIPEGMLILIDPDIAPENGKLIVAKLDGTDEATFKKLVIDAGMKFLKPLNPTYPTIPINGNCQILGVVIEAKFKL</sequence>
<reference evidence="2 3" key="1">
    <citation type="submission" date="2020-04" db="EMBL/GenBank/DDBJ databases">
        <title>Marinomonas sp. M1K-6 isolated from the deep seawater of the Mariana Trench.</title>
        <authorList>
            <person name="Li Y."/>
        </authorList>
    </citation>
    <scope>NUCLEOTIDE SEQUENCE [LARGE SCALE GENOMIC DNA]</scope>
    <source>
        <strain evidence="2 3">M1K-6</strain>
    </source>
</reference>
<dbReference type="Gene3D" id="1.10.260.40">
    <property type="entry name" value="lambda repressor-like DNA-binding domains"/>
    <property type="match status" value="1"/>
</dbReference>
<dbReference type="SUPFAM" id="SSF47413">
    <property type="entry name" value="lambda repressor-like DNA-binding domains"/>
    <property type="match status" value="1"/>
</dbReference>
<evidence type="ECO:0000313" key="2">
    <source>
        <dbReference type="EMBL" id="NLQ17587.1"/>
    </source>
</evidence>
<dbReference type="AlphaFoldDB" id="A0A847R8T2"/>
<dbReference type="CDD" id="cd06529">
    <property type="entry name" value="S24_LexA-like"/>
    <property type="match status" value="1"/>
</dbReference>
<dbReference type="InterPro" id="IPR039418">
    <property type="entry name" value="LexA-like"/>
</dbReference>
<name>A0A847R8T2_9GAMM</name>
<dbReference type="Proteomes" id="UP000586067">
    <property type="component" value="Unassembled WGS sequence"/>
</dbReference>
<feature type="domain" description="HTH cro/C1-type" evidence="1">
    <location>
        <begin position="7"/>
        <end position="62"/>
    </location>
</feature>
<keyword evidence="3" id="KW-1185">Reference proteome</keyword>